<name>A0A6A5HVY0_CAERE</name>
<proteinExistence type="predicted"/>
<gene>
    <name evidence="3" type="ORF">GCK72_002810</name>
</gene>
<dbReference type="Gene3D" id="2.60.120.200">
    <property type="match status" value="1"/>
</dbReference>
<dbReference type="Proteomes" id="UP000483820">
    <property type="component" value="Chromosome I"/>
</dbReference>
<dbReference type="GO" id="GO:0016020">
    <property type="term" value="C:membrane"/>
    <property type="evidence" value="ECO:0007669"/>
    <property type="project" value="InterPro"/>
</dbReference>
<dbReference type="InterPro" id="IPR000998">
    <property type="entry name" value="MAM_dom"/>
</dbReference>
<organism evidence="3 4">
    <name type="scientific">Caenorhabditis remanei</name>
    <name type="common">Caenorhabditis vulgaris</name>
    <dbReference type="NCBI Taxonomy" id="31234"/>
    <lineage>
        <taxon>Eukaryota</taxon>
        <taxon>Metazoa</taxon>
        <taxon>Ecdysozoa</taxon>
        <taxon>Nematoda</taxon>
        <taxon>Chromadorea</taxon>
        <taxon>Rhabditida</taxon>
        <taxon>Rhabditina</taxon>
        <taxon>Rhabditomorpha</taxon>
        <taxon>Rhabditoidea</taxon>
        <taxon>Rhabditidae</taxon>
        <taxon>Peloderinae</taxon>
        <taxon>Caenorhabditis</taxon>
    </lineage>
</organism>
<dbReference type="PROSITE" id="PS50060">
    <property type="entry name" value="MAM_2"/>
    <property type="match status" value="1"/>
</dbReference>
<dbReference type="Pfam" id="PF00629">
    <property type="entry name" value="MAM"/>
    <property type="match status" value="1"/>
</dbReference>
<dbReference type="InterPro" id="IPR013320">
    <property type="entry name" value="ConA-like_dom_sf"/>
</dbReference>
<evidence type="ECO:0000256" key="1">
    <source>
        <dbReference type="SAM" id="SignalP"/>
    </source>
</evidence>
<dbReference type="CTD" id="9806590"/>
<accession>A0A6A5HVY0</accession>
<evidence type="ECO:0000259" key="2">
    <source>
        <dbReference type="PROSITE" id="PS50060"/>
    </source>
</evidence>
<evidence type="ECO:0000313" key="3">
    <source>
        <dbReference type="EMBL" id="KAF1770986.1"/>
    </source>
</evidence>
<dbReference type="KEGG" id="crq:GCK72_002810"/>
<protein>
    <recommendedName>
        <fullName evidence="2">MAM domain-containing protein</fullName>
    </recommendedName>
</protein>
<dbReference type="RefSeq" id="XP_003099688.2">
    <property type="nucleotide sequence ID" value="XM_003099640.2"/>
</dbReference>
<feature type="domain" description="MAM" evidence="2">
    <location>
        <begin position="28"/>
        <end position="184"/>
    </location>
</feature>
<dbReference type="GeneID" id="9806590"/>
<feature type="chain" id="PRO_5025449082" description="MAM domain-containing protein" evidence="1">
    <location>
        <begin position="27"/>
        <end position="464"/>
    </location>
</feature>
<sequence>MMTPPFKLMLLQFFYILTRIFSGILCLELCTFDDGTCEWDIKPPWNVVSLAILPRHQQPGFLITSKTPDVITSEGPFLLAQGKFASIPTSRVTSQKLSKSDHMRILAYRYQRRGMATLRILLKNQTDEVLLDTISPNELQRNKWFRRSVIFPPIEEDDQTSVVFECDNIQTAEDVIAVDDIDVATPANVMWAGQDSKFFDEEDIRRREMRRSSKLSKVCTPISCHFRSTICSWQSSNIQLLPNKIVNEASGESTLTSSAVRLPVDESSFIQLQMFDSAGSISSLSFRNIGSMNEKTIWTEDSTSKTQENSQNGWNRILIPLDSVPKGIPVVLILKSITGSNDFVAFSSIDLVDQNSKTITCDQVTSPVQPHSGQFVRLTALQNLKMSPIESILYQPPISTTTPFFPIPPPSISFNMDEKVSRSPVAVLPISPAHVSARGIPIVPVSTFSNPLIPLSIPKFPFHF</sequence>
<keyword evidence="1" id="KW-0732">Signal</keyword>
<reference evidence="3 4" key="1">
    <citation type="submission" date="2019-12" db="EMBL/GenBank/DDBJ databases">
        <title>Chromosome-level assembly of the Caenorhabditis remanei genome.</title>
        <authorList>
            <person name="Teterina A.A."/>
            <person name="Willis J.H."/>
            <person name="Phillips P.C."/>
        </authorList>
    </citation>
    <scope>NUCLEOTIDE SEQUENCE [LARGE SCALE GENOMIC DNA]</scope>
    <source>
        <strain evidence="3 4">PX506</strain>
        <tissue evidence="3">Whole organism</tissue>
    </source>
</reference>
<dbReference type="EMBL" id="WUAV01000001">
    <property type="protein sequence ID" value="KAF1770986.1"/>
    <property type="molecule type" value="Genomic_DNA"/>
</dbReference>
<evidence type="ECO:0000313" key="4">
    <source>
        <dbReference type="Proteomes" id="UP000483820"/>
    </source>
</evidence>
<comment type="caution">
    <text evidence="3">The sequence shown here is derived from an EMBL/GenBank/DDBJ whole genome shotgun (WGS) entry which is preliminary data.</text>
</comment>
<feature type="signal peptide" evidence="1">
    <location>
        <begin position="1"/>
        <end position="26"/>
    </location>
</feature>
<dbReference type="SUPFAM" id="SSF49899">
    <property type="entry name" value="Concanavalin A-like lectins/glucanases"/>
    <property type="match status" value="1"/>
</dbReference>
<dbReference type="AlphaFoldDB" id="A0A6A5HVY0"/>